<dbReference type="HOGENOM" id="CLU_083287_4_2_11"/>
<dbReference type="AlphaFoldDB" id="A0A061ACD2"/>
<dbReference type="PRINTS" id="PR00598">
    <property type="entry name" value="HTHMARR"/>
</dbReference>
<dbReference type="EMBL" id="LK022848">
    <property type="protein sequence ID" value="CDR17512.1"/>
    <property type="molecule type" value="Genomic_DNA"/>
</dbReference>
<keyword evidence="1" id="KW-0175">Coiled coil</keyword>
<protein>
    <submittedName>
        <fullName evidence="4">Transcriptional regulator, MarR family</fullName>
    </submittedName>
</protein>
<dbReference type="SUPFAM" id="SSF46785">
    <property type="entry name" value="Winged helix' DNA-binding domain"/>
    <property type="match status" value="1"/>
</dbReference>
<dbReference type="InterPro" id="IPR036390">
    <property type="entry name" value="WH_DNA-bd_sf"/>
</dbReference>
<feature type="region of interest" description="Disordered" evidence="2">
    <location>
        <begin position="1"/>
        <end position="21"/>
    </location>
</feature>
<reference evidence="4" key="1">
    <citation type="submission" date="2014-05" db="EMBL/GenBank/DDBJ databases">
        <authorList>
            <person name="Horn Fabian"/>
        </authorList>
    </citation>
    <scope>NUCLEOTIDE SEQUENCE</scope>
</reference>
<dbReference type="PANTHER" id="PTHR33164:SF43">
    <property type="entry name" value="HTH-TYPE TRANSCRIPTIONAL REPRESSOR YETL"/>
    <property type="match status" value="1"/>
</dbReference>
<dbReference type="Gene3D" id="1.10.10.10">
    <property type="entry name" value="Winged helix-like DNA-binding domain superfamily/Winged helix DNA-binding domain"/>
    <property type="match status" value="1"/>
</dbReference>
<evidence type="ECO:0000256" key="2">
    <source>
        <dbReference type="SAM" id="MobiDB-lite"/>
    </source>
</evidence>
<dbReference type="Pfam" id="PF01047">
    <property type="entry name" value="MarR"/>
    <property type="match status" value="1"/>
</dbReference>
<name>A0A061ACD2_9ACTN</name>
<gene>
    <name evidence="4" type="ORF">SIRAN9500</name>
</gene>
<dbReference type="SMART" id="SM00347">
    <property type="entry name" value="HTH_MARR"/>
    <property type="match status" value="1"/>
</dbReference>
<dbReference type="InterPro" id="IPR036388">
    <property type="entry name" value="WH-like_DNA-bd_sf"/>
</dbReference>
<dbReference type="PROSITE" id="PS50995">
    <property type="entry name" value="HTH_MARR_2"/>
    <property type="match status" value="1"/>
</dbReference>
<evidence type="ECO:0000259" key="3">
    <source>
        <dbReference type="PROSITE" id="PS50995"/>
    </source>
</evidence>
<feature type="domain" description="HTH marR-type" evidence="3">
    <location>
        <begin position="34"/>
        <end position="166"/>
    </location>
</feature>
<evidence type="ECO:0000256" key="1">
    <source>
        <dbReference type="SAM" id="Coils"/>
    </source>
</evidence>
<feature type="coiled-coil region" evidence="1">
    <location>
        <begin position="124"/>
        <end position="151"/>
    </location>
</feature>
<sequence>MRYIAGVSASPSAANGGDAADTATRAATRESGLDSDLGWAIRMVSSAFRRVATSSVADLPGGPRGYLVLVAVASGEPPSQLALAQQVNLDRTVMTYLLDDLETRQLITRRPDPRDRRARQVLITEEGRAQLERAQDRLSVAEARLLADLDEHDARRLRLLLTRVARTAQREALAPEADC</sequence>
<accession>A0A061ACD2</accession>
<dbReference type="GO" id="GO:0006950">
    <property type="term" value="P:response to stress"/>
    <property type="evidence" value="ECO:0007669"/>
    <property type="project" value="TreeGrafter"/>
</dbReference>
<evidence type="ECO:0000313" key="4">
    <source>
        <dbReference type="EMBL" id="CDR17512.1"/>
    </source>
</evidence>
<dbReference type="GO" id="GO:0003700">
    <property type="term" value="F:DNA-binding transcription factor activity"/>
    <property type="evidence" value="ECO:0007669"/>
    <property type="project" value="InterPro"/>
</dbReference>
<dbReference type="PANTHER" id="PTHR33164">
    <property type="entry name" value="TRANSCRIPTIONAL REGULATOR, MARR FAMILY"/>
    <property type="match status" value="1"/>
</dbReference>
<dbReference type="InterPro" id="IPR039422">
    <property type="entry name" value="MarR/SlyA-like"/>
</dbReference>
<dbReference type="InterPro" id="IPR000835">
    <property type="entry name" value="HTH_MarR-typ"/>
</dbReference>
<proteinExistence type="predicted"/>
<organism evidence="4">
    <name type="scientific">Streptomyces iranensis</name>
    <dbReference type="NCBI Taxonomy" id="576784"/>
    <lineage>
        <taxon>Bacteria</taxon>
        <taxon>Bacillati</taxon>
        <taxon>Actinomycetota</taxon>
        <taxon>Actinomycetes</taxon>
        <taxon>Kitasatosporales</taxon>
        <taxon>Streptomycetaceae</taxon>
        <taxon>Streptomyces</taxon>
        <taxon>Streptomyces violaceusniger group</taxon>
    </lineage>
</organism>